<reference evidence="1 2" key="1">
    <citation type="submission" date="2024-06" db="EMBL/GenBank/DDBJ databases">
        <title>The draft genome of Grus japonensis, version 3.</title>
        <authorList>
            <person name="Nabeshima K."/>
            <person name="Suzuki S."/>
            <person name="Onuma M."/>
        </authorList>
    </citation>
    <scope>NUCLEOTIDE SEQUENCE [LARGE SCALE GENOMIC DNA]</scope>
    <source>
        <strain evidence="1 2">451A</strain>
    </source>
</reference>
<protein>
    <submittedName>
        <fullName evidence="1">Uncharacterized protein</fullName>
    </submittedName>
</protein>
<comment type="caution">
    <text evidence="1">The sequence shown here is derived from an EMBL/GenBank/DDBJ whole genome shotgun (WGS) entry which is preliminary data.</text>
</comment>
<accession>A0ABC9XPL4</accession>
<organism evidence="1 2">
    <name type="scientific">Grus japonensis</name>
    <name type="common">Japanese crane</name>
    <name type="synonym">Red-crowned crane</name>
    <dbReference type="NCBI Taxonomy" id="30415"/>
    <lineage>
        <taxon>Eukaryota</taxon>
        <taxon>Metazoa</taxon>
        <taxon>Chordata</taxon>
        <taxon>Craniata</taxon>
        <taxon>Vertebrata</taxon>
        <taxon>Euteleostomi</taxon>
        <taxon>Archelosauria</taxon>
        <taxon>Archosauria</taxon>
        <taxon>Dinosauria</taxon>
        <taxon>Saurischia</taxon>
        <taxon>Theropoda</taxon>
        <taxon>Coelurosauria</taxon>
        <taxon>Aves</taxon>
        <taxon>Neognathae</taxon>
        <taxon>Neoaves</taxon>
        <taxon>Gruiformes</taxon>
        <taxon>Gruidae</taxon>
        <taxon>Grus</taxon>
    </lineage>
</organism>
<gene>
    <name evidence="1" type="ORF">GRJ2_002403500</name>
</gene>
<evidence type="ECO:0000313" key="1">
    <source>
        <dbReference type="EMBL" id="GAB0199381.1"/>
    </source>
</evidence>
<name>A0ABC9XPL4_GRUJA</name>
<proteinExistence type="predicted"/>
<dbReference type="AlphaFoldDB" id="A0ABC9XPL4"/>
<sequence length="114" mass="13089">MVLCTLENQNQNHRQHLSSQLKAQVVLIYRARHLNNSLHRDDPLSTENLRKDAERPSSCQTRTLSCLVPPQKCCALQAWNQSITLEEYNLAAPLTGWKYWLNYTSAYGAYPISV</sequence>
<keyword evidence="2" id="KW-1185">Reference proteome</keyword>
<dbReference type="Proteomes" id="UP001623348">
    <property type="component" value="Unassembled WGS sequence"/>
</dbReference>
<dbReference type="EMBL" id="BAAFJT010000023">
    <property type="protein sequence ID" value="GAB0199381.1"/>
    <property type="molecule type" value="Genomic_DNA"/>
</dbReference>
<evidence type="ECO:0000313" key="2">
    <source>
        <dbReference type="Proteomes" id="UP001623348"/>
    </source>
</evidence>